<accession>A0A5R8LQZ4</accession>
<comment type="caution">
    <text evidence="2">The sequence shown here is derived from an EMBL/GenBank/DDBJ whole genome shotgun (WGS) entry which is preliminary data.</text>
</comment>
<feature type="transmembrane region" description="Helical" evidence="1">
    <location>
        <begin position="206"/>
        <end position="225"/>
    </location>
</feature>
<organism evidence="2 3">
    <name type="scientific">Lacticaseibacillus zeae</name>
    <name type="common">Lactobacillus zeae</name>
    <dbReference type="NCBI Taxonomy" id="57037"/>
    <lineage>
        <taxon>Bacteria</taxon>
        <taxon>Bacillati</taxon>
        <taxon>Bacillota</taxon>
        <taxon>Bacilli</taxon>
        <taxon>Lactobacillales</taxon>
        <taxon>Lactobacillaceae</taxon>
        <taxon>Lacticaseibacillus</taxon>
    </lineage>
</organism>
<reference evidence="2 3" key="1">
    <citation type="submission" date="2019-05" db="EMBL/GenBank/DDBJ databases">
        <title>Genome-based reclassification of Lactobacillus casei as Lactobacillus casei subsp. casei. subsp.nov., description of Lactobacillus casei subsp. zeae subsp. nov., and emended description of Lactobacillus casei.</title>
        <authorList>
            <person name="Huang C.-H."/>
        </authorList>
    </citation>
    <scope>NUCLEOTIDE SEQUENCE [LARGE SCALE GENOMIC DNA]</scope>
    <source>
        <strain evidence="2 3">CRBIP24.44</strain>
    </source>
</reference>
<sequence>MDDFWELNPISERKLRDNNWILLTGKQVPIVVDEETHNYFITHNFEHLKKNINFLDAIKDAGFLKSKSQKVPNLISENQSKLWVTMRFFALCLGALSLLFVFYTTLTLGVPTGDKLISQSLNPLLNVSFIIIFSVLTTLIHEMAHLFFGQQTLHRRSVLINSKLAVIRVSLSHTWTWTLLGRLTAVSAGVITDLLILAILSGLNLVSHSWFLPIACAILWIRILWQFRLHKRTDGQLLLALIFDMPFLCQDLKSSKARYLIFIKFFGVSISLLLIIGWIVPLCIRIYQLFY</sequence>
<proteinExistence type="predicted"/>
<feature type="transmembrane region" description="Helical" evidence="1">
    <location>
        <begin position="88"/>
        <end position="106"/>
    </location>
</feature>
<keyword evidence="1" id="KW-1133">Transmembrane helix</keyword>
<evidence type="ECO:0000313" key="2">
    <source>
        <dbReference type="EMBL" id="TLF39686.1"/>
    </source>
</evidence>
<evidence type="ECO:0000256" key="1">
    <source>
        <dbReference type="SAM" id="Phobius"/>
    </source>
</evidence>
<feature type="transmembrane region" description="Helical" evidence="1">
    <location>
        <begin position="126"/>
        <end position="148"/>
    </location>
</feature>
<protein>
    <submittedName>
        <fullName evidence="2">Uncharacterized protein</fullName>
    </submittedName>
</protein>
<keyword evidence="1" id="KW-0472">Membrane</keyword>
<evidence type="ECO:0000313" key="3">
    <source>
        <dbReference type="Proteomes" id="UP000309885"/>
    </source>
</evidence>
<dbReference type="RefSeq" id="WP_138130718.1">
    <property type="nucleotide sequence ID" value="NZ_VBWO01000005.1"/>
</dbReference>
<keyword evidence="1" id="KW-0812">Transmembrane</keyword>
<dbReference type="Proteomes" id="UP000309885">
    <property type="component" value="Unassembled WGS sequence"/>
</dbReference>
<dbReference type="EMBL" id="VBWO01000005">
    <property type="protein sequence ID" value="TLF39686.1"/>
    <property type="molecule type" value="Genomic_DNA"/>
</dbReference>
<feature type="transmembrane region" description="Helical" evidence="1">
    <location>
        <begin position="259"/>
        <end position="284"/>
    </location>
</feature>
<feature type="transmembrane region" description="Helical" evidence="1">
    <location>
        <begin position="179"/>
        <end position="200"/>
    </location>
</feature>
<gene>
    <name evidence="2" type="ORF">FEI15_06965</name>
</gene>
<name>A0A5R8LQZ4_LACZE</name>
<dbReference type="AlphaFoldDB" id="A0A5R8LQZ4"/>